<organism evidence="1 2">
    <name type="scientific">Rhodococcus wratislaviensis</name>
    <name type="common">Tsukamurella wratislaviensis</name>
    <dbReference type="NCBI Taxonomy" id="44752"/>
    <lineage>
        <taxon>Bacteria</taxon>
        <taxon>Bacillati</taxon>
        <taxon>Actinomycetota</taxon>
        <taxon>Actinomycetes</taxon>
        <taxon>Mycobacteriales</taxon>
        <taxon>Nocardiaceae</taxon>
        <taxon>Rhodococcus</taxon>
    </lineage>
</organism>
<proteinExistence type="predicted"/>
<keyword evidence="2" id="KW-1185">Reference proteome</keyword>
<evidence type="ECO:0000313" key="2">
    <source>
        <dbReference type="Proteomes" id="UP000287519"/>
    </source>
</evidence>
<gene>
    <name evidence="1" type="ORF">Rhow_003872</name>
</gene>
<comment type="caution">
    <text evidence="1">The sequence shown here is derived from an EMBL/GenBank/DDBJ whole genome shotgun (WGS) entry which is preliminary data.</text>
</comment>
<dbReference type="Proteomes" id="UP000287519">
    <property type="component" value="Unassembled WGS sequence"/>
</dbReference>
<dbReference type="AlphaFoldDB" id="A0A402C9E5"/>
<name>A0A402C9E5_RHOWR</name>
<protein>
    <submittedName>
        <fullName evidence="1">Uncharacterized protein</fullName>
    </submittedName>
</protein>
<accession>A0A402C9E5</accession>
<evidence type="ECO:0000313" key="1">
    <source>
        <dbReference type="EMBL" id="GCE40229.1"/>
    </source>
</evidence>
<reference evidence="1 2" key="1">
    <citation type="submission" date="2018-11" db="EMBL/GenBank/DDBJ databases">
        <title>Microbial catabolism of amino acid.</title>
        <authorList>
            <person name="Hibi M."/>
            <person name="Ogawa J."/>
        </authorList>
    </citation>
    <scope>NUCLEOTIDE SEQUENCE [LARGE SCALE GENOMIC DNA]</scope>
    <source>
        <strain evidence="1 2">C31-06</strain>
    </source>
</reference>
<sequence>MRASACRRCSLHFKRDPIRARPGRDPHVSLPAAGNARAPRCCQVGGQAATRG</sequence>
<dbReference type="EMBL" id="BHYM01000035">
    <property type="protein sequence ID" value="GCE40229.1"/>
    <property type="molecule type" value="Genomic_DNA"/>
</dbReference>